<comment type="caution">
    <text evidence="6">The sequence shown here is derived from an EMBL/GenBank/DDBJ whole genome shotgun (WGS) entry which is preliminary data.</text>
</comment>
<evidence type="ECO:0000313" key="6">
    <source>
        <dbReference type="EMBL" id="MEW9572571.1"/>
    </source>
</evidence>
<accession>A0ABV3QHI7</accession>
<sequence>MLEAVQSIPQAKIRMGFSGKANGALFDLDLLRALLAVADCGSFTAASARLHSTQSTVSQKVRRLEDMAGHELLVRGKRDVRPTDQGEKLLAYARRMLALNGEMLDALAGTAVVTVRLGVPEDFVAGRTTRLLAGFSRRHPQVKLEVTTGLSRDLARAYDRGELELVLVKQRRDSREAVARWPEKLVWIDSARHPASGLDPLPLVAFPPHGLYRDEMIKVVEGQGRDWRISFTSSSLFGVQAAVAGGLGISLLPARAATPEHRVLTRRQGLPPIDSMDIAMLHRPMADPLTRELAGELARMLAHHRR</sequence>
<dbReference type="PRINTS" id="PR00039">
    <property type="entry name" value="HTHLYSR"/>
</dbReference>
<evidence type="ECO:0000259" key="5">
    <source>
        <dbReference type="PROSITE" id="PS50931"/>
    </source>
</evidence>
<comment type="similarity">
    <text evidence="1">Belongs to the LysR transcriptional regulatory family.</text>
</comment>
<dbReference type="SUPFAM" id="SSF46785">
    <property type="entry name" value="Winged helix' DNA-binding domain"/>
    <property type="match status" value="1"/>
</dbReference>
<dbReference type="InterPro" id="IPR036388">
    <property type="entry name" value="WH-like_DNA-bd_sf"/>
</dbReference>
<organism evidence="6 7">
    <name type="scientific">Rhodanobacter lycopersici</name>
    <dbReference type="NCBI Taxonomy" id="3162487"/>
    <lineage>
        <taxon>Bacteria</taxon>
        <taxon>Pseudomonadati</taxon>
        <taxon>Pseudomonadota</taxon>
        <taxon>Gammaproteobacteria</taxon>
        <taxon>Lysobacterales</taxon>
        <taxon>Rhodanobacteraceae</taxon>
        <taxon>Rhodanobacter</taxon>
    </lineage>
</organism>
<protein>
    <submittedName>
        <fullName evidence="6">LysR family transcriptional regulator</fullName>
    </submittedName>
</protein>
<dbReference type="PROSITE" id="PS50931">
    <property type="entry name" value="HTH_LYSR"/>
    <property type="match status" value="1"/>
</dbReference>
<dbReference type="Gene3D" id="1.10.10.10">
    <property type="entry name" value="Winged helix-like DNA-binding domain superfamily/Winged helix DNA-binding domain"/>
    <property type="match status" value="1"/>
</dbReference>
<gene>
    <name evidence="6" type="ORF">ABQJ54_12500</name>
</gene>
<evidence type="ECO:0000313" key="7">
    <source>
        <dbReference type="Proteomes" id="UP001556220"/>
    </source>
</evidence>
<dbReference type="InterPro" id="IPR050176">
    <property type="entry name" value="LTTR"/>
</dbReference>
<dbReference type="PANTHER" id="PTHR30579:SF7">
    <property type="entry name" value="HTH-TYPE TRANSCRIPTIONAL REGULATOR LRHA-RELATED"/>
    <property type="match status" value="1"/>
</dbReference>
<evidence type="ECO:0000256" key="1">
    <source>
        <dbReference type="ARBA" id="ARBA00009437"/>
    </source>
</evidence>
<dbReference type="InterPro" id="IPR036390">
    <property type="entry name" value="WH_DNA-bd_sf"/>
</dbReference>
<reference evidence="6 7" key="1">
    <citation type="submission" date="2024-06" db="EMBL/GenBank/DDBJ databases">
        <authorList>
            <person name="Woo H."/>
        </authorList>
    </citation>
    <scope>NUCLEOTIDE SEQUENCE [LARGE SCALE GENOMIC DNA]</scope>
    <source>
        <strain evidence="6 7">Si-c</strain>
    </source>
</reference>
<dbReference type="InterPro" id="IPR005119">
    <property type="entry name" value="LysR_subst-bd"/>
</dbReference>
<evidence type="ECO:0000256" key="4">
    <source>
        <dbReference type="ARBA" id="ARBA00023163"/>
    </source>
</evidence>
<keyword evidence="2" id="KW-0805">Transcription regulation</keyword>
<dbReference type="Pfam" id="PF00126">
    <property type="entry name" value="HTH_1"/>
    <property type="match status" value="1"/>
</dbReference>
<keyword evidence="3" id="KW-0238">DNA-binding</keyword>
<evidence type="ECO:0000256" key="2">
    <source>
        <dbReference type="ARBA" id="ARBA00023015"/>
    </source>
</evidence>
<dbReference type="EMBL" id="JBFOHK010000003">
    <property type="protein sequence ID" value="MEW9572571.1"/>
    <property type="molecule type" value="Genomic_DNA"/>
</dbReference>
<keyword evidence="4" id="KW-0804">Transcription</keyword>
<evidence type="ECO:0000256" key="3">
    <source>
        <dbReference type="ARBA" id="ARBA00023125"/>
    </source>
</evidence>
<dbReference type="PANTHER" id="PTHR30579">
    <property type="entry name" value="TRANSCRIPTIONAL REGULATOR"/>
    <property type="match status" value="1"/>
</dbReference>
<dbReference type="InterPro" id="IPR000847">
    <property type="entry name" value="LysR_HTH_N"/>
</dbReference>
<dbReference type="Proteomes" id="UP001556220">
    <property type="component" value="Unassembled WGS sequence"/>
</dbReference>
<dbReference type="Gene3D" id="3.40.190.10">
    <property type="entry name" value="Periplasmic binding protein-like II"/>
    <property type="match status" value="2"/>
</dbReference>
<name>A0ABV3QHI7_9GAMM</name>
<feature type="domain" description="HTH lysR-type" evidence="5">
    <location>
        <begin position="26"/>
        <end position="83"/>
    </location>
</feature>
<dbReference type="RefSeq" id="WP_367854638.1">
    <property type="nucleotide sequence ID" value="NZ_JBFOHK010000003.1"/>
</dbReference>
<proteinExistence type="inferred from homology"/>
<dbReference type="SUPFAM" id="SSF53850">
    <property type="entry name" value="Periplasmic binding protein-like II"/>
    <property type="match status" value="1"/>
</dbReference>
<keyword evidence="7" id="KW-1185">Reference proteome</keyword>
<dbReference type="Pfam" id="PF03466">
    <property type="entry name" value="LysR_substrate"/>
    <property type="match status" value="1"/>
</dbReference>